<reference evidence="1 2" key="1">
    <citation type="submission" date="2018-11" db="EMBL/GenBank/DDBJ databases">
        <title>Flavobacterium sp. nov., YIM 102701-2 draft genome.</title>
        <authorList>
            <person name="Li G."/>
            <person name="Jiang Y."/>
        </authorList>
    </citation>
    <scope>NUCLEOTIDE SEQUENCE [LARGE SCALE GENOMIC DNA]</scope>
    <source>
        <strain evidence="1 2">YIM 102701-2</strain>
    </source>
</reference>
<gene>
    <name evidence="1" type="ORF">EG240_02585</name>
</gene>
<accession>A0A3P3WCA6</accession>
<evidence type="ECO:0000313" key="2">
    <source>
        <dbReference type="Proteomes" id="UP000275719"/>
    </source>
</evidence>
<dbReference type="OrthoDB" id="1376969at2"/>
<dbReference type="AlphaFoldDB" id="A0A3P3WCA6"/>
<dbReference type="RefSeq" id="WP_125017105.1">
    <property type="nucleotide sequence ID" value="NZ_RQVQ01000004.1"/>
</dbReference>
<comment type="caution">
    <text evidence="1">The sequence shown here is derived from an EMBL/GenBank/DDBJ whole genome shotgun (WGS) entry which is preliminary data.</text>
</comment>
<evidence type="ECO:0000313" key="1">
    <source>
        <dbReference type="EMBL" id="RRJ92690.1"/>
    </source>
</evidence>
<protein>
    <submittedName>
        <fullName evidence="1">Uncharacterized protein</fullName>
    </submittedName>
</protein>
<keyword evidence="2" id="KW-1185">Reference proteome</keyword>
<proteinExistence type="predicted"/>
<dbReference type="EMBL" id="RQVQ01000004">
    <property type="protein sequence ID" value="RRJ92690.1"/>
    <property type="molecule type" value="Genomic_DNA"/>
</dbReference>
<organism evidence="1 2">
    <name type="scientific">Paenimyroides tangerinum</name>
    <dbReference type="NCBI Taxonomy" id="2488728"/>
    <lineage>
        <taxon>Bacteria</taxon>
        <taxon>Pseudomonadati</taxon>
        <taxon>Bacteroidota</taxon>
        <taxon>Flavobacteriia</taxon>
        <taxon>Flavobacteriales</taxon>
        <taxon>Flavobacteriaceae</taxon>
        <taxon>Paenimyroides</taxon>
    </lineage>
</organism>
<dbReference type="PROSITE" id="PS51257">
    <property type="entry name" value="PROKAR_LIPOPROTEIN"/>
    <property type="match status" value="1"/>
</dbReference>
<dbReference type="Proteomes" id="UP000275719">
    <property type="component" value="Unassembled WGS sequence"/>
</dbReference>
<name>A0A3P3WCA6_9FLAO</name>
<sequence>MKKVILLTILSIIAISCNNDDSSDNNDPQNPIENETTMKLKEFRALATSKYFYHENGFVDSTSVLNVGLIRTEIQTKLHYSLENTLSSMEQWIHLVNSGEKIYEKVVFEYNSENLINIKRVYDENQNLKRTINYTYNIEGYLNNVGSIYSEGNLVQNGSITYSYDNKKNPFYEMYPTAYVRMNQINKNNQTSTTNTTETLEVINWSYNQNGYPVSFQKSPVIQDDIDYAEYIYY</sequence>